<evidence type="ECO:0000313" key="7">
    <source>
        <dbReference type="EMBL" id="VUX02548.1"/>
    </source>
</evidence>
<dbReference type="InterPro" id="IPR017853">
    <property type="entry name" value="GH"/>
</dbReference>
<feature type="signal peptide" evidence="5">
    <location>
        <begin position="1"/>
        <end position="25"/>
    </location>
</feature>
<evidence type="ECO:0000256" key="1">
    <source>
        <dbReference type="ARBA" id="ARBA00010646"/>
    </source>
</evidence>
<feature type="region of interest" description="Disordered" evidence="4">
    <location>
        <begin position="99"/>
        <end position="144"/>
    </location>
</feature>
<dbReference type="Pfam" id="PF01183">
    <property type="entry name" value="Glyco_hydro_25"/>
    <property type="match status" value="1"/>
</dbReference>
<evidence type="ECO:0000256" key="3">
    <source>
        <dbReference type="ARBA" id="ARBA00023295"/>
    </source>
</evidence>
<keyword evidence="2 7" id="KW-0378">Hydrolase</keyword>
<evidence type="ECO:0000256" key="2">
    <source>
        <dbReference type="ARBA" id="ARBA00022801"/>
    </source>
</evidence>
<dbReference type="InterPro" id="IPR002508">
    <property type="entry name" value="MurNAc-LAA_cat"/>
</dbReference>
<dbReference type="SUPFAM" id="SSF51445">
    <property type="entry name" value="(Trans)glycosidases"/>
    <property type="match status" value="1"/>
</dbReference>
<dbReference type="PANTHER" id="PTHR30404">
    <property type="entry name" value="N-ACETYLMURAMOYL-L-ALANINE AMIDASE"/>
    <property type="match status" value="1"/>
</dbReference>
<dbReference type="EMBL" id="CABHNJ010000026">
    <property type="protein sequence ID" value="VUX02548.1"/>
    <property type="molecule type" value="Genomic_DNA"/>
</dbReference>
<dbReference type="GO" id="GO:0030288">
    <property type="term" value="C:outer membrane-bounded periplasmic space"/>
    <property type="evidence" value="ECO:0007669"/>
    <property type="project" value="TreeGrafter"/>
</dbReference>
<dbReference type="Gene3D" id="3.20.20.80">
    <property type="entry name" value="Glycosidases"/>
    <property type="match status" value="1"/>
</dbReference>
<dbReference type="CDD" id="cd06522">
    <property type="entry name" value="GH25_AtlA-like"/>
    <property type="match status" value="1"/>
</dbReference>
<keyword evidence="5" id="KW-0732">Signal</keyword>
<dbReference type="GO" id="GO:0008745">
    <property type="term" value="F:N-acetylmuramoyl-L-alanine amidase activity"/>
    <property type="evidence" value="ECO:0007669"/>
    <property type="project" value="UniProtKB-EC"/>
</dbReference>
<evidence type="ECO:0000259" key="6">
    <source>
        <dbReference type="SMART" id="SM00646"/>
    </source>
</evidence>
<dbReference type="Proteomes" id="UP000380217">
    <property type="component" value="Unassembled WGS sequence"/>
</dbReference>
<dbReference type="Gene3D" id="2.60.40.3760">
    <property type="match status" value="8"/>
</dbReference>
<dbReference type="InterPro" id="IPR002053">
    <property type="entry name" value="Glyco_hydro_25"/>
</dbReference>
<feature type="domain" description="MurNAc-LAA" evidence="6">
    <location>
        <begin position="1279"/>
        <end position="1407"/>
    </location>
</feature>
<dbReference type="CDD" id="cd02696">
    <property type="entry name" value="MurNAc-LAA"/>
    <property type="match status" value="1"/>
</dbReference>
<dbReference type="SMART" id="SM00641">
    <property type="entry name" value="Glyco_25"/>
    <property type="match status" value="1"/>
</dbReference>
<dbReference type="InterPro" id="IPR013688">
    <property type="entry name" value="GBS_Bsp-like"/>
</dbReference>
<sequence length="1414" mass="153200">MRTKDFIYYASAAVLLAVTTQVGQADEVSTQAPPIAEGNHYQPATVADILGGEASLIETPSSTVSAPASTAPAKQNSEAPRVADVTSTASTYVANSTTTVTSTSVATSNASSESVTASAHSTASEASNKAVPKPAKLTNSSDVSSTTLRVHPKTFIDVSSHNGDISVDDYRALARQGVGGVVVKLTEDTWYNNPKAPSQVRNAQIAGLQVSTYHFSRYTTEEEARAEARFYIEAAQRLNLPKSTVMVNDFEDSNMLPNINRNTQAWVNEMRKYGYNNLMFYTSASWLDENNLGYRGPVSTSQFGIENFWVAQYPSATLTATSAKNMRYNGKTGAWQFSATANLLPGKHVFDQSVDYTGRFTANASVEADPTQGDLSGTISIVNNNPTLGSFDVVISNVKAPNGVQTVSVPIWSEINGQDDIIWYTADRQNNGTYTVNVKASAHKNSTGLYNVHLYYVQKDGQLTGVGGTTTQVFIGKTPEQLKPKASFAIENNNVKAGTFDAVITNISAPLGIKEVLVPSWSLAGGQDDLIWHKATKQSDGSYRVTIKASDHKGSKGNYRADAYIVANSNNRHYISEKVVSVDYARPSGVLTIENNNTATGTFDAVVRNIVAPTGLKEVLVPSWSLAGGQDDLIWHKATKQSDGSYRVTIKASEHKGSKGNYRADAYIVDNANNRHYISEKVVSVDYARPSGVLTIENNNTATGTFDAVVRNIVAPTGLKEVLVPSWSLAGGQDDLIWHKASRQSDGSYRVTIKATAHKNSTGKYRADAYIVDGSNKRFYLTEKVVEVTQTRPSASLVIENNNADLGTFDAVIRNIVAPNGVKEVLVPSWSLVNGQDDLVWHKASRQSDGSYRVTIKASEHKNSLGNYRADLYIVDNANQPHYVTETIVDVKLNKAVGTISVVNNNKDTGTFDVIISDVYSPKGVRTVQVPIWSEVDGQDDIRWYEATRQSNGTYTVNVQAINHKNSTGLYNIHLYYILNDGSQVGVGGTQTNVTLSEPKADLAITGLNNATGSYDVVISNLVAPRGFKEVLVPTWSEKNGQDDIIWYKAVKQANGDYKVTVRSSNHKGDSGLYNSHVYLVDNDGKYIGLSGKQVTLDITKTQGTLTITNNDKNRGTFDVLITNLTNPSGISGVVIPVWSEQNGQDDLVWHNATKQDDGSYKVTISASQHKWNSGKYIVHGYIVDASGKNIGFGATSADVVAPKKIGSASRGNYDVLNKVVYLDAGHGGYDPGASYFGIAEKSLTLAIQSRVKAKLEAEGYRVVTTRTSDTYVDLTDRSRAANASESDIFVSIHINASGSSAAQGIETYYYQPYAEYPSRINATYHANPTRLSMSDTLANAIQSSLINATGAQNQGVKRQTFAVLRETTAPAVLLELGFLSNPQEAARLNTSSYQETLANAIVAGIKRYYSIYN</sequence>
<dbReference type="Pfam" id="PF08481">
    <property type="entry name" value="GBS_Bsp-like"/>
    <property type="match status" value="8"/>
</dbReference>
<organism evidence="7 8">
    <name type="scientific">Streptococcus vestibularis</name>
    <dbReference type="NCBI Taxonomy" id="1343"/>
    <lineage>
        <taxon>Bacteria</taxon>
        <taxon>Bacillati</taxon>
        <taxon>Bacillota</taxon>
        <taxon>Bacilli</taxon>
        <taxon>Lactobacillales</taxon>
        <taxon>Streptococcaceae</taxon>
        <taxon>Streptococcus</taxon>
    </lineage>
</organism>
<protein>
    <submittedName>
        <fullName evidence="7">Sporulation-specific N-acetylmuramoyl-L-alanine amidase</fullName>
        <ecNumber evidence="7">3.5.1.28</ecNumber>
    </submittedName>
</protein>
<dbReference type="EC" id="3.5.1.28" evidence="7"/>
<comment type="similarity">
    <text evidence="1">Belongs to the glycosyl hydrolase 25 family.</text>
</comment>
<dbReference type="PROSITE" id="PS51904">
    <property type="entry name" value="GLYCOSYL_HYDROL_F25_2"/>
    <property type="match status" value="1"/>
</dbReference>
<feature type="region of interest" description="Disordered" evidence="4">
    <location>
        <begin position="60"/>
        <end position="82"/>
    </location>
</feature>
<feature type="chain" id="PRO_5022104479" evidence="5">
    <location>
        <begin position="26"/>
        <end position="1414"/>
    </location>
</feature>
<feature type="compositionally biased region" description="Low complexity" evidence="4">
    <location>
        <begin position="60"/>
        <end position="73"/>
    </location>
</feature>
<dbReference type="InterPro" id="IPR050695">
    <property type="entry name" value="N-acetylmuramoyl_amidase_3"/>
</dbReference>
<evidence type="ECO:0000313" key="8">
    <source>
        <dbReference type="Proteomes" id="UP000380217"/>
    </source>
</evidence>
<gene>
    <name evidence="7" type="primary">cwlC</name>
    <name evidence="7" type="ORF">SSSS39_01431</name>
</gene>
<keyword evidence="3" id="KW-0326">Glycosidase</keyword>
<dbReference type="Gene3D" id="3.40.630.40">
    <property type="entry name" value="Zn-dependent exopeptidases"/>
    <property type="match status" value="1"/>
</dbReference>
<evidence type="ECO:0000256" key="5">
    <source>
        <dbReference type="SAM" id="SignalP"/>
    </source>
</evidence>
<dbReference type="Pfam" id="PF01520">
    <property type="entry name" value="Amidase_3"/>
    <property type="match status" value="1"/>
</dbReference>
<feature type="compositionally biased region" description="Low complexity" evidence="4">
    <location>
        <begin position="99"/>
        <end position="127"/>
    </location>
</feature>
<dbReference type="SMART" id="SM00646">
    <property type="entry name" value="Ami_3"/>
    <property type="match status" value="1"/>
</dbReference>
<evidence type="ECO:0000256" key="4">
    <source>
        <dbReference type="SAM" id="MobiDB-lite"/>
    </source>
</evidence>
<dbReference type="GO" id="GO:0003796">
    <property type="term" value="F:lysozyme activity"/>
    <property type="evidence" value="ECO:0007669"/>
    <property type="project" value="InterPro"/>
</dbReference>
<reference evidence="7 8" key="1">
    <citation type="submission" date="2019-07" db="EMBL/GenBank/DDBJ databases">
        <authorList>
            <person name="Hibberd C M."/>
            <person name="Gehrig L. J."/>
            <person name="Chang H.-W."/>
            <person name="Venkatesh S."/>
        </authorList>
    </citation>
    <scope>NUCLEOTIDE SEQUENCE [LARGE SCALE GENOMIC DNA]</scope>
    <source>
        <strain evidence="7">Streptococcus_salivarius_SS_Bg39</strain>
    </source>
</reference>
<accession>A0A564T529</accession>
<proteinExistence type="inferred from homology"/>
<dbReference type="RefSeq" id="WP_154864446.1">
    <property type="nucleotide sequence ID" value="NZ_CABHNJ010000026.1"/>
</dbReference>
<dbReference type="GO" id="GO:0009253">
    <property type="term" value="P:peptidoglycan catabolic process"/>
    <property type="evidence" value="ECO:0007669"/>
    <property type="project" value="InterPro"/>
</dbReference>
<dbReference type="SUPFAM" id="SSF53187">
    <property type="entry name" value="Zn-dependent exopeptidases"/>
    <property type="match status" value="1"/>
</dbReference>
<dbReference type="PANTHER" id="PTHR30404:SF0">
    <property type="entry name" value="N-ACETYLMURAMOYL-L-ALANINE AMIDASE AMIC"/>
    <property type="match status" value="1"/>
</dbReference>
<dbReference type="InterPro" id="IPR018077">
    <property type="entry name" value="Glyco_hydro_fam25_subgr"/>
</dbReference>
<name>A0A564T529_STRVE</name>
<dbReference type="GO" id="GO:0016998">
    <property type="term" value="P:cell wall macromolecule catabolic process"/>
    <property type="evidence" value="ECO:0007669"/>
    <property type="project" value="InterPro"/>
</dbReference>